<feature type="signal peptide" evidence="2">
    <location>
        <begin position="1"/>
        <end position="20"/>
    </location>
</feature>
<feature type="compositionally biased region" description="Basic residues" evidence="1">
    <location>
        <begin position="37"/>
        <end position="48"/>
    </location>
</feature>
<gene>
    <name evidence="3" type="ORF">FLACHUCJ7_00145</name>
</gene>
<dbReference type="RefSeq" id="WP_031455597.1">
    <property type="nucleotide sequence ID" value="NZ_CAIJDO010000050.1"/>
</dbReference>
<dbReference type="EMBL" id="CAIJDO010000050">
    <property type="protein sequence ID" value="CAD0000633.1"/>
    <property type="molecule type" value="Genomic_DNA"/>
</dbReference>
<accession>A0A6V6YMF5</accession>
<protein>
    <recommendedName>
        <fullName evidence="5">Acid-shock protein</fullName>
    </recommendedName>
</protein>
<sequence length="66" mass="7111">MKKLVMFAVFVIGTAAMVNAQTTPAQTTASKEVKATKPNKKEHKKAKADKKAETNAVKPEAAKVQK</sequence>
<proteinExistence type="predicted"/>
<feature type="region of interest" description="Disordered" evidence="1">
    <location>
        <begin position="23"/>
        <end position="66"/>
    </location>
</feature>
<comment type="caution">
    <text evidence="3">The sequence shown here is derived from an EMBL/GenBank/DDBJ whole genome shotgun (WGS) entry which is preliminary data.</text>
</comment>
<keyword evidence="2" id="KW-0732">Signal</keyword>
<evidence type="ECO:0008006" key="5">
    <source>
        <dbReference type="Google" id="ProtNLM"/>
    </source>
</evidence>
<evidence type="ECO:0000313" key="4">
    <source>
        <dbReference type="Proteomes" id="UP000556700"/>
    </source>
</evidence>
<evidence type="ECO:0000313" key="3">
    <source>
        <dbReference type="EMBL" id="CAD0000633.1"/>
    </source>
</evidence>
<dbReference type="Proteomes" id="UP000556700">
    <property type="component" value="Unassembled WGS sequence"/>
</dbReference>
<keyword evidence="4" id="KW-1185">Reference proteome</keyword>
<organism evidence="3 4">
    <name type="scientific">Flavobacterium chungangense</name>
    <dbReference type="NCBI Taxonomy" id="554283"/>
    <lineage>
        <taxon>Bacteria</taxon>
        <taxon>Pseudomonadati</taxon>
        <taxon>Bacteroidota</taxon>
        <taxon>Flavobacteriia</taxon>
        <taxon>Flavobacteriales</taxon>
        <taxon>Flavobacteriaceae</taxon>
        <taxon>Flavobacterium</taxon>
    </lineage>
</organism>
<name>A0A6V6YMF5_9FLAO</name>
<evidence type="ECO:0000256" key="2">
    <source>
        <dbReference type="SAM" id="SignalP"/>
    </source>
</evidence>
<evidence type="ECO:0000256" key="1">
    <source>
        <dbReference type="SAM" id="MobiDB-lite"/>
    </source>
</evidence>
<feature type="chain" id="PRO_5027683194" description="Acid-shock protein" evidence="2">
    <location>
        <begin position="21"/>
        <end position="66"/>
    </location>
</feature>
<reference evidence="3 4" key="1">
    <citation type="submission" date="2020-06" db="EMBL/GenBank/DDBJ databases">
        <authorList>
            <person name="Criscuolo A."/>
        </authorList>
    </citation>
    <scope>NUCLEOTIDE SEQUENCE [LARGE SCALE GENOMIC DNA]</scope>
    <source>
        <strain evidence="4">CIP 110025</strain>
    </source>
</reference>
<dbReference type="AlphaFoldDB" id="A0A6V6YMF5"/>